<evidence type="ECO:0000313" key="2">
    <source>
        <dbReference type="EMBL" id="ODQ78780.1"/>
    </source>
</evidence>
<gene>
    <name evidence="2" type="ORF">BABINDRAFT_162463</name>
</gene>
<proteinExistence type="inferred from homology"/>
<dbReference type="AlphaFoldDB" id="A0A1E3QMA3"/>
<protein>
    <recommendedName>
        <fullName evidence="4">Thioesterase domain-containing protein</fullName>
    </recommendedName>
</protein>
<dbReference type="SUPFAM" id="SSF54637">
    <property type="entry name" value="Thioesterase/thiol ester dehydrase-isomerase"/>
    <property type="match status" value="1"/>
</dbReference>
<sequence length="245" mass="29320">MNKFLKYIFIAYLVANYKQIPGAYFVRFYWTCLRSFGFQRFRKTYPLANSRGVGSHKLDLFRPSIFKTMCSVWEIDMYLHKGNSTYFTELDMARTQLLGQQLQVFMNKCEINHSGEFKTKSMKNWPWFPVAAVECVFKNEIKAFQKYEIQSRIFAWDKKWFFILSKFVSYKKDKEGKQTEVLHTVCITRYVMKNGRKTIRPQEAFEASGLWNEEVERLNREVYLPLVEHRIDTDALFNMDMTLPQ</sequence>
<dbReference type="PANTHER" id="PTHR12475:SF4">
    <property type="entry name" value="PROTEIN THEM6"/>
    <property type="match status" value="1"/>
</dbReference>
<dbReference type="Proteomes" id="UP000094336">
    <property type="component" value="Unassembled WGS sequence"/>
</dbReference>
<comment type="similarity">
    <text evidence="1">Belongs to the lcsJ thioesterase family.</text>
</comment>
<dbReference type="Pfam" id="PF13279">
    <property type="entry name" value="4HBT_2"/>
    <property type="match status" value="1"/>
</dbReference>
<evidence type="ECO:0000313" key="3">
    <source>
        <dbReference type="Proteomes" id="UP000094336"/>
    </source>
</evidence>
<dbReference type="GeneID" id="30147218"/>
<dbReference type="InterPro" id="IPR029069">
    <property type="entry name" value="HotDog_dom_sf"/>
</dbReference>
<dbReference type="Gene3D" id="3.10.129.10">
    <property type="entry name" value="Hotdog Thioesterase"/>
    <property type="match status" value="1"/>
</dbReference>
<dbReference type="PANTHER" id="PTHR12475">
    <property type="match status" value="1"/>
</dbReference>
<dbReference type="OrthoDB" id="265761at2759"/>
<evidence type="ECO:0000256" key="1">
    <source>
        <dbReference type="ARBA" id="ARBA00038476"/>
    </source>
</evidence>
<dbReference type="RefSeq" id="XP_018984108.1">
    <property type="nucleotide sequence ID" value="XM_019129365.1"/>
</dbReference>
<keyword evidence="3" id="KW-1185">Reference proteome</keyword>
<dbReference type="InterPro" id="IPR051490">
    <property type="entry name" value="THEM6_lcsJ_thioesterase"/>
</dbReference>
<evidence type="ECO:0008006" key="4">
    <source>
        <dbReference type="Google" id="ProtNLM"/>
    </source>
</evidence>
<dbReference type="EMBL" id="KV454434">
    <property type="protein sequence ID" value="ODQ78780.1"/>
    <property type="molecule type" value="Genomic_DNA"/>
</dbReference>
<accession>A0A1E3QMA3</accession>
<reference evidence="3" key="1">
    <citation type="submission" date="2016-05" db="EMBL/GenBank/DDBJ databases">
        <title>Comparative genomics of biotechnologically important yeasts.</title>
        <authorList>
            <consortium name="DOE Joint Genome Institute"/>
            <person name="Riley R."/>
            <person name="Haridas S."/>
            <person name="Wolfe K.H."/>
            <person name="Lopes M.R."/>
            <person name="Hittinger C.T."/>
            <person name="Goker M."/>
            <person name="Salamov A."/>
            <person name="Wisecaver J."/>
            <person name="Long T.M."/>
            <person name="Aerts A.L."/>
            <person name="Barry K."/>
            <person name="Choi C."/>
            <person name="Clum A."/>
            <person name="Coughlan A.Y."/>
            <person name="Deshpande S."/>
            <person name="Douglass A.P."/>
            <person name="Hanson S.J."/>
            <person name="Klenk H.-P."/>
            <person name="Labutti K."/>
            <person name="Lapidus A."/>
            <person name="Lindquist E."/>
            <person name="Lipzen A."/>
            <person name="Meier-Kolthoff J.P."/>
            <person name="Ohm R.A."/>
            <person name="Otillar R.P."/>
            <person name="Pangilinan J."/>
            <person name="Peng Y."/>
            <person name="Rokas A."/>
            <person name="Rosa C.A."/>
            <person name="Scheuner C."/>
            <person name="Sibirny A.A."/>
            <person name="Slot J.C."/>
            <person name="Stielow J.B."/>
            <person name="Sun H."/>
            <person name="Kurtzman C.P."/>
            <person name="Blackwell M."/>
            <person name="Grigoriev I.V."/>
            <person name="Jeffries T.W."/>
        </authorList>
    </citation>
    <scope>NUCLEOTIDE SEQUENCE [LARGE SCALE GENOMIC DNA]</scope>
    <source>
        <strain evidence="3">NRRL Y-12698</strain>
    </source>
</reference>
<organism evidence="2 3">
    <name type="scientific">Babjeviella inositovora NRRL Y-12698</name>
    <dbReference type="NCBI Taxonomy" id="984486"/>
    <lineage>
        <taxon>Eukaryota</taxon>
        <taxon>Fungi</taxon>
        <taxon>Dikarya</taxon>
        <taxon>Ascomycota</taxon>
        <taxon>Saccharomycotina</taxon>
        <taxon>Pichiomycetes</taxon>
        <taxon>Serinales incertae sedis</taxon>
        <taxon>Babjeviella</taxon>
    </lineage>
</organism>
<name>A0A1E3QMA3_9ASCO</name>
<dbReference type="CDD" id="cd00586">
    <property type="entry name" value="4HBT"/>
    <property type="match status" value="1"/>
</dbReference>